<sequence length="170" mass="20137">MSFILVADNLLKLHNQLLKFAYSLTLNDDDAKDLLQDTILKTLENHEKFIENTNFKSWVFTIMKNLFINKYRKESVHNNTFIDLDEIADNIMGPDRTDYLYDYKFINKVISSINNDKQKVIFGLYMSKYKYEEIAQEMNLPLGTIKRELHTIKLDLQKKLIEFKADSLNK</sequence>
<dbReference type="Proteomes" id="UP000594042">
    <property type="component" value="Chromosome"/>
</dbReference>
<dbReference type="SUPFAM" id="SSF88946">
    <property type="entry name" value="Sigma2 domain of RNA polymerase sigma factors"/>
    <property type="match status" value="1"/>
</dbReference>
<evidence type="ECO:0000259" key="5">
    <source>
        <dbReference type="Pfam" id="PF04542"/>
    </source>
</evidence>
<evidence type="ECO:0000313" key="6">
    <source>
        <dbReference type="EMBL" id="BCI62470.1"/>
    </source>
</evidence>
<organism evidence="6 7">
    <name type="scientific">Coprobacter secundus subsp. similis</name>
    <dbReference type="NCBI Taxonomy" id="2751153"/>
    <lineage>
        <taxon>Bacteria</taxon>
        <taxon>Pseudomonadati</taxon>
        <taxon>Bacteroidota</taxon>
        <taxon>Bacteroidia</taxon>
        <taxon>Bacteroidales</taxon>
        <taxon>Barnesiellaceae</taxon>
        <taxon>Coprobacter</taxon>
    </lineage>
</organism>
<keyword evidence="2" id="KW-0805">Transcription regulation</keyword>
<dbReference type="KEGG" id="copr:Cop2CBH44_08230"/>
<keyword evidence="4" id="KW-0804">Transcription</keyword>
<gene>
    <name evidence="6" type="ORF">Cop2CBH44_08230</name>
</gene>
<keyword evidence="3" id="KW-0731">Sigma factor</keyword>
<dbReference type="EMBL" id="AP023322">
    <property type="protein sequence ID" value="BCI62470.1"/>
    <property type="molecule type" value="Genomic_DNA"/>
</dbReference>
<dbReference type="PANTHER" id="PTHR43133">
    <property type="entry name" value="RNA POLYMERASE ECF-TYPE SIGMA FACTO"/>
    <property type="match status" value="1"/>
</dbReference>
<comment type="similarity">
    <text evidence="1">Belongs to the sigma-70 factor family. ECF subfamily.</text>
</comment>
<evidence type="ECO:0000256" key="1">
    <source>
        <dbReference type="ARBA" id="ARBA00010641"/>
    </source>
</evidence>
<proteinExistence type="inferred from homology"/>
<dbReference type="InterPro" id="IPR039425">
    <property type="entry name" value="RNA_pol_sigma-70-like"/>
</dbReference>
<accession>A0A7G1HSK7</accession>
<evidence type="ECO:0000313" key="7">
    <source>
        <dbReference type="Proteomes" id="UP000594042"/>
    </source>
</evidence>
<evidence type="ECO:0000256" key="4">
    <source>
        <dbReference type="ARBA" id="ARBA00023163"/>
    </source>
</evidence>
<protein>
    <submittedName>
        <fullName evidence="6">RNA polymerase sigma factor</fullName>
    </submittedName>
</protein>
<dbReference type="InterPro" id="IPR013325">
    <property type="entry name" value="RNA_pol_sigma_r2"/>
</dbReference>
<evidence type="ECO:0000256" key="3">
    <source>
        <dbReference type="ARBA" id="ARBA00023082"/>
    </source>
</evidence>
<dbReference type="InterPro" id="IPR036388">
    <property type="entry name" value="WH-like_DNA-bd_sf"/>
</dbReference>
<keyword evidence="7" id="KW-1185">Reference proteome</keyword>
<reference evidence="7" key="1">
    <citation type="submission" date="2020-07" db="EMBL/GenBank/DDBJ databases">
        <title>Complete genome sequencing of Coprobacter sp. strain 2CBH44.</title>
        <authorList>
            <person name="Sakamoto M."/>
            <person name="Murakami T."/>
            <person name="Mori H."/>
        </authorList>
    </citation>
    <scope>NUCLEOTIDE SEQUENCE [LARGE SCALE GENOMIC DNA]</scope>
    <source>
        <strain evidence="7">2CBH44</strain>
    </source>
</reference>
<dbReference type="AlphaFoldDB" id="A0A7G1HSK7"/>
<dbReference type="Gene3D" id="1.10.1740.10">
    <property type="match status" value="1"/>
</dbReference>
<dbReference type="GO" id="GO:0006352">
    <property type="term" value="P:DNA-templated transcription initiation"/>
    <property type="evidence" value="ECO:0007669"/>
    <property type="project" value="InterPro"/>
</dbReference>
<dbReference type="SUPFAM" id="SSF88659">
    <property type="entry name" value="Sigma3 and sigma4 domains of RNA polymerase sigma factors"/>
    <property type="match status" value="1"/>
</dbReference>
<dbReference type="PANTHER" id="PTHR43133:SF25">
    <property type="entry name" value="RNA POLYMERASE SIGMA FACTOR RFAY-RELATED"/>
    <property type="match status" value="1"/>
</dbReference>
<dbReference type="GO" id="GO:0016987">
    <property type="term" value="F:sigma factor activity"/>
    <property type="evidence" value="ECO:0007669"/>
    <property type="project" value="UniProtKB-KW"/>
</dbReference>
<dbReference type="NCBIfam" id="TIGR02937">
    <property type="entry name" value="sigma70-ECF"/>
    <property type="match status" value="1"/>
</dbReference>
<dbReference type="Pfam" id="PF04542">
    <property type="entry name" value="Sigma70_r2"/>
    <property type="match status" value="1"/>
</dbReference>
<dbReference type="Gene3D" id="1.10.10.10">
    <property type="entry name" value="Winged helix-like DNA-binding domain superfamily/Winged helix DNA-binding domain"/>
    <property type="match status" value="1"/>
</dbReference>
<dbReference type="InterPro" id="IPR014284">
    <property type="entry name" value="RNA_pol_sigma-70_dom"/>
</dbReference>
<dbReference type="RefSeq" id="WP_200755588.1">
    <property type="nucleotide sequence ID" value="NZ_AP023322.1"/>
</dbReference>
<dbReference type="InterPro" id="IPR013324">
    <property type="entry name" value="RNA_pol_sigma_r3/r4-like"/>
</dbReference>
<dbReference type="InterPro" id="IPR007627">
    <property type="entry name" value="RNA_pol_sigma70_r2"/>
</dbReference>
<evidence type="ECO:0000256" key="2">
    <source>
        <dbReference type="ARBA" id="ARBA00023015"/>
    </source>
</evidence>
<name>A0A7G1HSK7_9BACT</name>
<feature type="domain" description="RNA polymerase sigma-70 region 2" evidence="5">
    <location>
        <begin position="13"/>
        <end position="75"/>
    </location>
</feature>